<dbReference type="RefSeq" id="XP_014157556.1">
    <property type="nucleotide sequence ID" value="XM_014302081.1"/>
</dbReference>
<dbReference type="eggNOG" id="KOG3024">
    <property type="taxonomic scope" value="Eukaryota"/>
</dbReference>
<name>A0A0L0G614_9EUKA</name>
<reference evidence="5 6" key="1">
    <citation type="submission" date="2011-02" db="EMBL/GenBank/DDBJ databases">
        <title>The Genome Sequence of Sphaeroforma arctica JP610.</title>
        <authorList>
            <consortium name="The Broad Institute Genome Sequencing Platform"/>
            <person name="Russ C."/>
            <person name="Cuomo C."/>
            <person name="Young S.K."/>
            <person name="Zeng Q."/>
            <person name="Gargeya S."/>
            <person name="Alvarado L."/>
            <person name="Berlin A."/>
            <person name="Chapman S.B."/>
            <person name="Chen Z."/>
            <person name="Freedman E."/>
            <person name="Gellesch M."/>
            <person name="Goldberg J."/>
            <person name="Griggs A."/>
            <person name="Gujja S."/>
            <person name="Heilman E."/>
            <person name="Heiman D."/>
            <person name="Howarth C."/>
            <person name="Mehta T."/>
            <person name="Neiman D."/>
            <person name="Pearson M."/>
            <person name="Roberts A."/>
            <person name="Saif S."/>
            <person name="Shea T."/>
            <person name="Shenoy N."/>
            <person name="Sisk P."/>
            <person name="Stolte C."/>
            <person name="Sykes S."/>
            <person name="White J."/>
            <person name="Yandava C."/>
            <person name="Burger G."/>
            <person name="Gray M.W."/>
            <person name="Holland P.W.H."/>
            <person name="King N."/>
            <person name="Lang F.B.F."/>
            <person name="Roger A.J."/>
            <person name="Ruiz-Trillo I."/>
            <person name="Haas B."/>
            <person name="Nusbaum C."/>
            <person name="Birren B."/>
        </authorList>
    </citation>
    <scope>NUCLEOTIDE SEQUENCE [LARGE SCALE GENOMIC DNA]</scope>
    <source>
        <strain evidence="5 6">JP610</strain>
    </source>
</reference>
<protein>
    <submittedName>
        <fullName evidence="5">Uncharacterized protein</fullName>
    </submittedName>
</protein>
<dbReference type="InterPro" id="IPR011990">
    <property type="entry name" value="TPR-like_helical_dom_sf"/>
</dbReference>
<keyword evidence="3" id="KW-0813">Transport</keyword>
<proteinExistence type="inferred from homology"/>
<dbReference type="FunFam" id="1.25.40.10:FF:000060">
    <property type="entry name" value="Golgi to ER traffic protein 4 homolog"/>
    <property type="match status" value="1"/>
</dbReference>
<dbReference type="Proteomes" id="UP000054560">
    <property type="component" value="Unassembled WGS sequence"/>
</dbReference>
<evidence type="ECO:0000256" key="2">
    <source>
        <dbReference type="ARBA" id="ARBA00005351"/>
    </source>
</evidence>
<organism evidence="5 6">
    <name type="scientific">Sphaeroforma arctica JP610</name>
    <dbReference type="NCBI Taxonomy" id="667725"/>
    <lineage>
        <taxon>Eukaryota</taxon>
        <taxon>Ichthyosporea</taxon>
        <taxon>Ichthyophonida</taxon>
        <taxon>Sphaeroforma</taxon>
    </lineage>
</organism>
<dbReference type="Pfam" id="PF04190">
    <property type="entry name" value="GET4"/>
    <property type="match status" value="1"/>
</dbReference>
<dbReference type="EMBL" id="KQ241818">
    <property type="protein sequence ID" value="KNC83653.1"/>
    <property type="molecule type" value="Genomic_DNA"/>
</dbReference>
<dbReference type="OrthoDB" id="10252405at2759"/>
<dbReference type="GO" id="GO:0005829">
    <property type="term" value="C:cytosol"/>
    <property type="evidence" value="ECO:0007669"/>
    <property type="project" value="UniProtKB-SubCell"/>
</dbReference>
<dbReference type="PANTHER" id="PTHR12875:SF0">
    <property type="entry name" value="GOLGI TO ER TRAFFIC PROTEIN 4 HOMOLOG"/>
    <property type="match status" value="1"/>
</dbReference>
<keyword evidence="4" id="KW-0963">Cytoplasm</keyword>
<evidence type="ECO:0000256" key="4">
    <source>
        <dbReference type="ARBA" id="ARBA00022490"/>
    </source>
</evidence>
<evidence type="ECO:0000256" key="3">
    <source>
        <dbReference type="ARBA" id="ARBA00022448"/>
    </source>
</evidence>
<dbReference type="GO" id="GO:0045048">
    <property type="term" value="P:protein insertion into ER membrane"/>
    <property type="evidence" value="ECO:0007669"/>
    <property type="project" value="InterPro"/>
</dbReference>
<dbReference type="STRING" id="667725.A0A0L0G614"/>
<evidence type="ECO:0000313" key="5">
    <source>
        <dbReference type="EMBL" id="KNC83653.1"/>
    </source>
</evidence>
<dbReference type="InterPro" id="IPR007317">
    <property type="entry name" value="GET4"/>
</dbReference>
<evidence type="ECO:0000313" key="6">
    <source>
        <dbReference type="Proteomes" id="UP000054560"/>
    </source>
</evidence>
<sequence length="303" mass="34252">MSRAGSRRQRREGMARALQSTLKKLSESVERGEYYEAHQMYRTVYFRYYGQEKYGDALQTLSEGARLLLNKGQYSSGCDLALTIVEVYSNTHTEVNDESRERITSIYPLIPATESLRERFVTRALAWTVDEGTNTRGDPQLHHLFGMQYYKEKSYVEAISHLIYGTDVSARALGDVLVQCALESAGDDRHVDSVIAQPLLKLISLQDLQSANTAFSRVISKHPEIGDFPRISYPLVDLVQCLLVLCQHEAGPVFQALKNSYIPVLQDNPTCAKYVNRIGESYYRIQAQRSGGIFGDLMNQMMA</sequence>
<dbReference type="GeneID" id="25904618"/>
<comment type="subcellular location">
    <subcellularLocation>
        <location evidence="1">Cytoplasm</location>
        <location evidence="1">Cytosol</location>
    </subcellularLocation>
</comment>
<evidence type="ECO:0000256" key="1">
    <source>
        <dbReference type="ARBA" id="ARBA00004514"/>
    </source>
</evidence>
<dbReference type="EMBL" id="KQ241818">
    <property type="protein sequence ID" value="KNC83654.1"/>
    <property type="molecule type" value="Genomic_DNA"/>
</dbReference>
<dbReference type="PANTHER" id="PTHR12875">
    <property type="entry name" value="GOLGI TO ER TRAFFIC PROTEIN 4 HOMOLOG"/>
    <property type="match status" value="1"/>
</dbReference>
<comment type="similarity">
    <text evidence="2">Belongs to the GET4 family.</text>
</comment>
<keyword evidence="6" id="KW-1185">Reference proteome</keyword>
<accession>A0A0L0G614</accession>
<dbReference type="RefSeq" id="XP_014157555.1">
    <property type="nucleotide sequence ID" value="XM_014302080.1"/>
</dbReference>
<dbReference type="Gene3D" id="1.25.40.10">
    <property type="entry name" value="Tetratricopeptide repeat domain"/>
    <property type="match status" value="1"/>
</dbReference>
<dbReference type="AlphaFoldDB" id="A0A0L0G614"/>
<gene>
    <name evidence="5" type="ORF">SARC_04114</name>
</gene>